<evidence type="ECO:0000259" key="3">
    <source>
        <dbReference type="PROSITE" id="PS51352"/>
    </source>
</evidence>
<keyword evidence="2" id="KW-0732">Signal</keyword>
<evidence type="ECO:0000256" key="1">
    <source>
        <dbReference type="SAM" id="MobiDB-lite"/>
    </source>
</evidence>
<dbReference type="GeneID" id="96901712"/>
<feature type="compositionally biased region" description="Basic residues" evidence="1">
    <location>
        <begin position="292"/>
        <end position="304"/>
    </location>
</feature>
<dbReference type="eggNOG" id="KOG0191">
    <property type="taxonomic scope" value="Eukaryota"/>
</dbReference>
<dbReference type="InterPro" id="IPR017937">
    <property type="entry name" value="Thioredoxin_CS"/>
</dbReference>
<evidence type="ECO:0000313" key="5">
    <source>
        <dbReference type="Proteomes" id="UP000001640"/>
    </source>
</evidence>
<dbReference type="HOGENOM" id="CLU_059951_0_0_1"/>
<dbReference type="EMBL" id="HE576753">
    <property type="protein sequence ID" value="CCC68148.1"/>
    <property type="molecule type" value="Genomic_DNA"/>
</dbReference>
<protein>
    <recommendedName>
        <fullName evidence="3">Thioredoxin domain-containing protein</fullName>
    </recommendedName>
</protein>
<feature type="chain" id="PRO_5003410378" description="Thioredoxin domain-containing protein" evidence="2">
    <location>
        <begin position="18"/>
        <end position="315"/>
    </location>
</feature>
<dbReference type="PROSITE" id="PS00194">
    <property type="entry name" value="THIOREDOXIN_1"/>
    <property type="match status" value="1"/>
</dbReference>
<dbReference type="GO" id="GO:0003756">
    <property type="term" value="F:protein disulfide isomerase activity"/>
    <property type="evidence" value="ECO:0007669"/>
    <property type="project" value="EnsemblFungi"/>
</dbReference>
<dbReference type="GO" id="GO:0019153">
    <property type="term" value="F:protein-disulfide reductase (glutathione) activity"/>
    <property type="evidence" value="ECO:0007669"/>
    <property type="project" value="EnsemblFungi"/>
</dbReference>
<dbReference type="GO" id="GO:0005788">
    <property type="term" value="C:endoplasmic reticulum lumen"/>
    <property type="evidence" value="ECO:0007669"/>
    <property type="project" value="TreeGrafter"/>
</dbReference>
<dbReference type="STRING" id="1064592.G0VB25"/>
<dbReference type="FunCoup" id="G0VB25">
    <property type="interactions" value="243"/>
</dbReference>
<organism evidence="4 5">
    <name type="scientific">Naumovozyma castellii</name>
    <name type="common">Yeast</name>
    <name type="synonym">Saccharomyces castellii</name>
    <dbReference type="NCBI Taxonomy" id="27288"/>
    <lineage>
        <taxon>Eukaryota</taxon>
        <taxon>Fungi</taxon>
        <taxon>Dikarya</taxon>
        <taxon>Ascomycota</taxon>
        <taxon>Saccharomycotina</taxon>
        <taxon>Saccharomycetes</taxon>
        <taxon>Saccharomycetales</taxon>
        <taxon>Saccharomycetaceae</taxon>
        <taxon>Naumovozyma</taxon>
    </lineage>
</organism>
<feature type="signal peptide" evidence="2">
    <location>
        <begin position="1"/>
        <end position="17"/>
    </location>
</feature>
<accession>G0VB25</accession>
<keyword evidence="5" id="KW-1185">Reference proteome</keyword>
<feature type="region of interest" description="Disordered" evidence="1">
    <location>
        <begin position="289"/>
        <end position="315"/>
    </location>
</feature>
<evidence type="ECO:0000256" key="2">
    <source>
        <dbReference type="SAM" id="SignalP"/>
    </source>
</evidence>
<gene>
    <name evidence="4" type="primary">NCAS0B00640</name>
    <name evidence="4" type="ordered locus">NCAS_0B00640</name>
</gene>
<dbReference type="OMA" id="QVASVNC"/>
<reference evidence="4 5" key="1">
    <citation type="journal article" date="2011" name="Proc. Natl. Acad. Sci. U.S.A.">
        <title>Evolutionary erosion of yeast sex chromosomes by mating-type switching accidents.</title>
        <authorList>
            <person name="Gordon J.L."/>
            <person name="Armisen D."/>
            <person name="Proux-Wera E."/>
            <person name="Oheigeartaigh S.S."/>
            <person name="Byrne K.P."/>
            <person name="Wolfe K.H."/>
        </authorList>
    </citation>
    <scope>NUCLEOTIDE SEQUENCE [LARGE SCALE GENOMIC DNA]</scope>
    <source>
        <strain evidence="5">ATCC 76901 / BCRC 22586 / CBS 4309 / NBRC 1992 / NRRL Y-12630</strain>
    </source>
</reference>
<sequence length="315" mass="35784">MKLLVLLICVFQAFVHCQNFYDADPNIIELTPANFDKVVHRTNYTTLIEFYAPWCGYCKQLKGTIHKAARKLKGVVQVATVNCDLEQNKQLCGQYGIEGFPTLKIFKPPRVNLKKRGPTRFKTHADELYNGQRNLAPIVDFALSRIKTYVKKLGRVDKLQNVLDNSTRPSVVLFSKKGPISPIYKSIAIDWLGQVDLYTMPNVKMETLNNLDAFSQSYPKIATFLESFVKTQSSNDKSRLVVFNGVDDTYFEFDGESITKKDVAQFLTNSLNITPKEGPLSSREAYLETLRSGKKKKKNTKKSKSSSSSRKRDEL</sequence>
<dbReference type="InterPro" id="IPR013766">
    <property type="entry name" value="Thioredoxin_domain"/>
</dbReference>
<dbReference type="KEGG" id="ncs:NCAS_0B00640"/>
<dbReference type="InterPro" id="IPR036249">
    <property type="entry name" value="Thioredoxin-like_sf"/>
</dbReference>
<evidence type="ECO:0000313" key="4">
    <source>
        <dbReference type="EMBL" id="CCC68148.1"/>
    </source>
</evidence>
<dbReference type="OrthoDB" id="10264505at2759"/>
<name>G0VB25_NAUCA</name>
<dbReference type="RefSeq" id="XP_003674525.1">
    <property type="nucleotide sequence ID" value="XM_003674477.1"/>
</dbReference>
<dbReference type="PROSITE" id="PS51352">
    <property type="entry name" value="THIOREDOXIN_2"/>
    <property type="match status" value="1"/>
</dbReference>
<dbReference type="GO" id="GO:0006457">
    <property type="term" value="P:protein folding"/>
    <property type="evidence" value="ECO:0007669"/>
    <property type="project" value="EnsemblFungi"/>
</dbReference>
<dbReference type="PRINTS" id="PR00421">
    <property type="entry name" value="THIOREDOXIN"/>
</dbReference>
<dbReference type="CDD" id="cd03002">
    <property type="entry name" value="PDI_a_MPD1_like"/>
    <property type="match status" value="1"/>
</dbReference>
<dbReference type="Proteomes" id="UP000001640">
    <property type="component" value="Chromosome 2"/>
</dbReference>
<feature type="domain" description="Thioredoxin" evidence="3">
    <location>
        <begin position="5"/>
        <end position="151"/>
    </location>
</feature>
<dbReference type="GO" id="GO:0034976">
    <property type="term" value="P:response to endoplasmic reticulum stress"/>
    <property type="evidence" value="ECO:0007669"/>
    <property type="project" value="TreeGrafter"/>
</dbReference>
<dbReference type="SUPFAM" id="SSF52833">
    <property type="entry name" value="Thioredoxin-like"/>
    <property type="match status" value="1"/>
</dbReference>
<dbReference type="Gene3D" id="3.40.30.10">
    <property type="entry name" value="Glutaredoxin"/>
    <property type="match status" value="2"/>
</dbReference>
<dbReference type="AlphaFoldDB" id="G0VB25"/>
<dbReference type="Pfam" id="PF00085">
    <property type="entry name" value="Thioredoxin"/>
    <property type="match status" value="1"/>
</dbReference>
<reference key="2">
    <citation type="submission" date="2011-08" db="EMBL/GenBank/DDBJ databases">
        <title>Genome sequence of Naumovozyma castellii.</title>
        <authorList>
            <person name="Gordon J.L."/>
            <person name="Armisen D."/>
            <person name="Proux-Wera E."/>
            <person name="OhEigeartaigh S.S."/>
            <person name="Byrne K.P."/>
            <person name="Wolfe K.H."/>
        </authorList>
    </citation>
    <scope>NUCLEOTIDE SEQUENCE</scope>
    <source>
        <strain>Type strain:CBS 4309</strain>
    </source>
</reference>
<dbReference type="InParanoid" id="G0VB25"/>
<dbReference type="PANTHER" id="PTHR45815:SF3">
    <property type="entry name" value="PROTEIN DISULFIDE-ISOMERASE A6"/>
    <property type="match status" value="1"/>
</dbReference>
<proteinExistence type="predicted"/>
<dbReference type="PANTHER" id="PTHR45815">
    <property type="entry name" value="PROTEIN DISULFIDE-ISOMERASE A6"/>
    <property type="match status" value="1"/>
</dbReference>